<proteinExistence type="predicted"/>
<name>A0AA39TMM5_ACESA</name>
<evidence type="ECO:0000313" key="3">
    <source>
        <dbReference type="Proteomes" id="UP001168877"/>
    </source>
</evidence>
<evidence type="ECO:0000256" key="1">
    <source>
        <dbReference type="SAM" id="MobiDB-lite"/>
    </source>
</evidence>
<comment type="caution">
    <text evidence="2">The sequence shown here is derived from an EMBL/GenBank/DDBJ whole genome shotgun (WGS) entry which is preliminary data.</text>
</comment>
<protein>
    <submittedName>
        <fullName evidence="2">Uncharacterized protein</fullName>
    </submittedName>
</protein>
<reference evidence="2" key="1">
    <citation type="journal article" date="2022" name="Plant J.">
        <title>Strategies of tolerance reflected in two North American maple genomes.</title>
        <authorList>
            <person name="McEvoy S.L."/>
            <person name="Sezen U.U."/>
            <person name="Trouern-Trend A."/>
            <person name="McMahon S.M."/>
            <person name="Schaberg P.G."/>
            <person name="Yang J."/>
            <person name="Wegrzyn J.L."/>
            <person name="Swenson N.G."/>
        </authorList>
    </citation>
    <scope>NUCLEOTIDE SEQUENCE</scope>
    <source>
        <strain evidence="2">NS2018</strain>
    </source>
</reference>
<evidence type="ECO:0000313" key="2">
    <source>
        <dbReference type="EMBL" id="KAK0606180.1"/>
    </source>
</evidence>
<organism evidence="2 3">
    <name type="scientific">Acer saccharum</name>
    <name type="common">Sugar maple</name>
    <dbReference type="NCBI Taxonomy" id="4024"/>
    <lineage>
        <taxon>Eukaryota</taxon>
        <taxon>Viridiplantae</taxon>
        <taxon>Streptophyta</taxon>
        <taxon>Embryophyta</taxon>
        <taxon>Tracheophyta</taxon>
        <taxon>Spermatophyta</taxon>
        <taxon>Magnoliopsida</taxon>
        <taxon>eudicotyledons</taxon>
        <taxon>Gunneridae</taxon>
        <taxon>Pentapetalae</taxon>
        <taxon>rosids</taxon>
        <taxon>malvids</taxon>
        <taxon>Sapindales</taxon>
        <taxon>Sapindaceae</taxon>
        <taxon>Hippocastanoideae</taxon>
        <taxon>Acereae</taxon>
        <taxon>Acer</taxon>
    </lineage>
</organism>
<reference evidence="2" key="2">
    <citation type="submission" date="2023-06" db="EMBL/GenBank/DDBJ databases">
        <authorList>
            <person name="Swenson N.G."/>
            <person name="Wegrzyn J.L."/>
            <person name="Mcevoy S.L."/>
        </authorList>
    </citation>
    <scope>NUCLEOTIDE SEQUENCE</scope>
    <source>
        <strain evidence="2">NS2018</strain>
        <tissue evidence="2">Leaf</tissue>
    </source>
</reference>
<accession>A0AA39TMM5</accession>
<sequence>MTVAETPPADSPSHPSAAAPNIPRHSNEHSVDESILSRGVTPTTATEQANTNEITLTSRRSSRPTRLPSHLRDYEVNHSKLLAPGSSSSVMSGTRHPISRNNNEKSRRGGPKTHPLKTIYQLPEQRNIEQSTTQPHKVIHQSMI</sequence>
<dbReference type="Proteomes" id="UP001168877">
    <property type="component" value="Unassembled WGS sequence"/>
</dbReference>
<feature type="compositionally biased region" description="Polar residues" evidence="1">
    <location>
        <begin position="40"/>
        <end position="54"/>
    </location>
</feature>
<feature type="compositionally biased region" description="Low complexity" evidence="1">
    <location>
        <begin position="55"/>
        <end position="68"/>
    </location>
</feature>
<keyword evidence="3" id="KW-1185">Reference proteome</keyword>
<feature type="region of interest" description="Disordered" evidence="1">
    <location>
        <begin position="1"/>
        <end position="115"/>
    </location>
</feature>
<dbReference type="AlphaFoldDB" id="A0AA39TMM5"/>
<gene>
    <name evidence="2" type="ORF">LWI29_034899</name>
</gene>
<feature type="compositionally biased region" description="Low complexity" evidence="1">
    <location>
        <begin position="7"/>
        <end position="20"/>
    </location>
</feature>
<dbReference type="EMBL" id="JAUESC010000002">
    <property type="protein sequence ID" value="KAK0606180.1"/>
    <property type="molecule type" value="Genomic_DNA"/>
</dbReference>